<sequence length="158" mass="16695">MAGFTISAAQADAPEAAALISRHLSQMDAQSPEESCHAMGVEGLLGRDIKFFLIRSDDGLLGMGALKDMGGGQAELKSMHVVAEARGTGAGRAMLEHLLATARADGMRAISLETGSTDDFLPARRLYEAYGFAECGPFGDYGPDPWSVFMRLDLAPTA</sequence>
<dbReference type="InterPro" id="IPR016181">
    <property type="entry name" value="Acyl_CoA_acyltransferase"/>
</dbReference>
<dbReference type="PANTHER" id="PTHR43877:SF5">
    <property type="entry name" value="BLL8307 PROTEIN"/>
    <property type="match status" value="1"/>
</dbReference>
<dbReference type="SUPFAM" id="SSF55729">
    <property type="entry name" value="Acyl-CoA N-acyltransferases (Nat)"/>
    <property type="match status" value="1"/>
</dbReference>
<dbReference type="InterPro" id="IPR050832">
    <property type="entry name" value="Bact_Acetyltransf"/>
</dbReference>
<proteinExistence type="predicted"/>
<name>A0A037ZJ44_9RHOB</name>
<organism evidence="4 5">
    <name type="scientific">Actibacterium mucosum KCTC 23349</name>
    <dbReference type="NCBI Taxonomy" id="1454373"/>
    <lineage>
        <taxon>Bacteria</taxon>
        <taxon>Pseudomonadati</taxon>
        <taxon>Pseudomonadota</taxon>
        <taxon>Alphaproteobacteria</taxon>
        <taxon>Rhodobacterales</taxon>
        <taxon>Roseobacteraceae</taxon>
        <taxon>Actibacterium</taxon>
    </lineage>
</organism>
<evidence type="ECO:0000313" key="5">
    <source>
        <dbReference type="Proteomes" id="UP000026249"/>
    </source>
</evidence>
<dbReference type="InterPro" id="IPR000182">
    <property type="entry name" value="GNAT_dom"/>
</dbReference>
<dbReference type="Proteomes" id="UP000026249">
    <property type="component" value="Unassembled WGS sequence"/>
</dbReference>
<dbReference type="PROSITE" id="PS51186">
    <property type="entry name" value="GNAT"/>
    <property type="match status" value="1"/>
</dbReference>
<dbReference type="AlphaFoldDB" id="A0A037ZJ44"/>
<evidence type="ECO:0000259" key="3">
    <source>
        <dbReference type="PROSITE" id="PS51186"/>
    </source>
</evidence>
<dbReference type="PANTHER" id="PTHR43877">
    <property type="entry name" value="AMINOALKYLPHOSPHONATE N-ACETYLTRANSFERASE-RELATED-RELATED"/>
    <property type="match status" value="1"/>
</dbReference>
<comment type="caution">
    <text evidence="4">The sequence shown here is derived from an EMBL/GenBank/DDBJ whole genome shotgun (WGS) entry which is preliminary data.</text>
</comment>
<dbReference type="EMBL" id="JFKE01000002">
    <property type="protein sequence ID" value="KAJ56420.1"/>
    <property type="molecule type" value="Genomic_DNA"/>
</dbReference>
<dbReference type="CDD" id="cd04301">
    <property type="entry name" value="NAT_SF"/>
    <property type="match status" value="1"/>
</dbReference>
<reference evidence="4 5" key="1">
    <citation type="submission" date="2014-03" db="EMBL/GenBank/DDBJ databases">
        <title>Draft Genome Sequence of Actibacterium mucosum KCTC 23349, a Marine Alphaproteobacterium with Complex Ionic Requirements Isolated from Mediterranean Seawater at Malvarrosa Beach, Valencia, Spain.</title>
        <authorList>
            <person name="Arahal D.R."/>
            <person name="Shao Z."/>
            <person name="Lai Q."/>
            <person name="Pujalte M.J."/>
        </authorList>
    </citation>
    <scope>NUCLEOTIDE SEQUENCE [LARGE SCALE GENOMIC DNA]</scope>
    <source>
        <strain evidence="4 5">KCTC 23349</strain>
    </source>
</reference>
<feature type="domain" description="N-acetyltransferase" evidence="3">
    <location>
        <begin position="4"/>
        <end position="155"/>
    </location>
</feature>
<keyword evidence="2" id="KW-0012">Acyltransferase</keyword>
<evidence type="ECO:0000256" key="1">
    <source>
        <dbReference type="ARBA" id="ARBA00022679"/>
    </source>
</evidence>
<keyword evidence="5" id="KW-1185">Reference proteome</keyword>
<keyword evidence="1 4" id="KW-0808">Transferase</keyword>
<dbReference type="GO" id="GO:0016747">
    <property type="term" value="F:acyltransferase activity, transferring groups other than amino-acyl groups"/>
    <property type="evidence" value="ECO:0007669"/>
    <property type="project" value="InterPro"/>
</dbReference>
<accession>A0A037ZJ44</accession>
<evidence type="ECO:0000313" key="4">
    <source>
        <dbReference type="EMBL" id="KAJ56420.1"/>
    </source>
</evidence>
<protein>
    <submittedName>
        <fullName evidence="4">Acetyltransferase</fullName>
    </submittedName>
</protein>
<evidence type="ECO:0000256" key="2">
    <source>
        <dbReference type="ARBA" id="ARBA00023315"/>
    </source>
</evidence>
<dbReference type="STRING" id="1454373.ACMU_05605"/>
<dbReference type="Pfam" id="PF00583">
    <property type="entry name" value="Acetyltransf_1"/>
    <property type="match status" value="1"/>
</dbReference>
<dbReference type="RefSeq" id="WP_051587930.1">
    <property type="nucleotide sequence ID" value="NZ_JFKE01000002.1"/>
</dbReference>
<gene>
    <name evidence="4" type="ORF">ACMU_05605</name>
</gene>
<dbReference type="Gene3D" id="3.40.630.30">
    <property type="match status" value="1"/>
</dbReference>